<proteinExistence type="predicted"/>
<organism evidence="1 2">
    <name type="scientific">Sungouiella intermedia</name>
    <dbReference type="NCBI Taxonomy" id="45354"/>
    <lineage>
        <taxon>Eukaryota</taxon>
        <taxon>Fungi</taxon>
        <taxon>Dikarya</taxon>
        <taxon>Ascomycota</taxon>
        <taxon>Saccharomycotina</taxon>
        <taxon>Pichiomycetes</taxon>
        <taxon>Metschnikowiaceae</taxon>
        <taxon>Sungouiella</taxon>
    </lineage>
</organism>
<reference evidence="1 2" key="1">
    <citation type="submission" date="2016-10" db="EMBL/GenBank/DDBJ databases">
        <authorList>
            <person name="de Groot N.N."/>
        </authorList>
    </citation>
    <scope>NUCLEOTIDE SEQUENCE [LARGE SCALE GENOMIC DNA]</scope>
    <source>
        <strain evidence="1 2">PYCC 4715</strain>
    </source>
</reference>
<protein>
    <submittedName>
        <fullName evidence="1">CIC11C00000005756</fullName>
    </submittedName>
</protein>
<accession>A0A1L0C5C4</accession>
<evidence type="ECO:0000313" key="2">
    <source>
        <dbReference type="Proteomes" id="UP000182259"/>
    </source>
</evidence>
<dbReference type="Proteomes" id="UP000182259">
    <property type="component" value="Chromosome VII"/>
</dbReference>
<dbReference type="AlphaFoldDB" id="A0A1L0C5C4"/>
<dbReference type="Gene3D" id="2.40.160.20">
    <property type="match status" value="1"/>
</dbReference>
<dbReference type="EMBL" id="LT635770">
    <property type="protein sequence ID" value="SGZ58723.1"/>
    <property type="molecule type" value="Genomic_DNA"/>
</dbReference>
<name>A0A1L0C5C4_9ASCO</name>
<dbReference type="Pfam" id="PF11578">
    <property type="entry name" value="DUF3237"/>
    <property type="match status" value="1"/>
</dbReference>
<evidence type="ECO:0000313" key="1">
    <source>
        <dbReference type="EMBL" id="SGZ58723.1"/>
    </source>
</evidence>
<gene>
    <name evidence="1" type="ORF">SAMEA4029009_CIC11G00000005756</name>
</gene>
<sequence length="179" mass="19787">MASSVTPSVPKTPELEPVFLINLKLGGDPAPVFTNTDRNKTLSLASVVEGKISTVENKYGLELEVEGVTGFDDITTNLKDGYNELDCKLYGKTPEGAGVYITYYGLIKLTETTVAVVTGKSDTSAFEDTYVTCNPRVHFDGLVPDKYKWAIQENLYGKGRFVRDSNGVLYVQYYVYVVR</sequence>